<feature type="region of interest" description="Disordered" evidence="1">
    <location>
        <begin position="260"/>
        <end position="290"/>
    </location>
</feature>
<dbReference type="AlphaFoldDB" id="A0A8H3Z5Q8"/>
<dbReference type="EMBL" id="WNWS01000087">
    <property type="protein sequence ID" value="KAE9981597.1"/>
    <property type="molecule type" value="Genomic_DNA"/>
</dbReference>
<evidence type="ECO:0000256" key="1">
    <source>
        <dbReference type="SAM" id="MobiDB-lite"/>
    </source>
</evidence>
<organism evidence="3 4">
    <name type="scientific">Venturia inaequalis</name>
    <name type="common">Apple scab fungus</name>
    <dbReference type="NCBI Taxonomy" id="5025"/>
    <lineage>
        <taxon>Eukaryota</taxon>
        <taxon>Fungi</taxon>
        <taxon>Dikarya</taxon>
        <taxon>Ascomycota</taxon>
        <taxon>Pezizomycotina</taxon>
        <taxon>Dothideomycetes</taxon>
        <taxon>Pleosporomycetidae</taxon>
        <taxon>Venturiales</taxon>
        <taxon>Venturiaceae</taxon>
        <taxon>Venturia</taxon>
    </lineage>
</organism>
<keyword evidence="2" id="KW-0812">Transmembrane</keyword>
<feature type="compositionally biased region" description="Low complexity" evidence="1">
    <location>
        <begin position="266"/>
        <end position="283"/>
    </location>
</feature>
<comment type="caution">
    <text evidence="3">The sequence shown here is derived from an EMBL/GenBank/DDBJ whole genome shotgun (WGS) entry which is preliminary data.</text>
</comment>
<proteinExistence type="predicted"/>
<evidence type="ECO:0000313" key="4">
    <source>
        <dbReference type="Proteomes" id="UP000447873"/>
    </source>
</evidence>
<gene>
    <name evidence="3" type="ORF">EG328_011536</name>
</gene>
<name>A0A8H3Z5Q8_VENIN</name>
<protein>
    <submittedName>
        <fullName evidence="3">Uncharacterized protein</fullName>
    </submittedName>
</protein>
<sequence>MSQLCQETVMAILSTTGVLLDKRQAVALLVLAIVYAPIVFAVILHLFHNENNNIPHTTNLHLPGSNLNGVSQAMTASTFVVKAPGYKQSPGGTWATDFTVTRTMTTATTDDRTPLVTKYAEQKDVVLILTENMAAKLQEVIEDSASPTCAQLKNLKRQANPGGAELCGYAGAAGAAQPGLPLEDFLAIRNPLNFVLAFQAADVVRVFAAAMAMMQNMVGLPADLRYHAVRAAPWMFMLVFLWVQKKQRVATANTVSSEWLDSVTNSPTPTSTSTTSSSSSSSSKKPCRTDVLEVERSTEPDCVDGDCNGLNVDKKCTATGAKKDCLCWLWFEVTGTPQIMDPTFLDDLLLWGAVYQAVCEKVSPAVTMDPELFKIAYTSACDKLGNFSQKDLAQTIDKFGDYKAKAPIKGVDDFAFEFRWTRKQTACERWWTDPKQECLSWYRAFTTNENCSDTYLSSLKQYGSVEFECGIAEYFIDNHAQDEKTTGGFVDPWRVRPAMAKCSGSSKILHLDLWHHIANEWCGFLGREFSTKATIKLWTMKDWWGPDLTTFPKAWGEDAREYTYHLRWKPKIGPACEVEQWPGFYRDVCVNTYMGFDNTQCRAKADSNMRLWSGTIETTCGNAWYFLESRGSHQESLDMIHDPKKIPYEFAGKDEGILTPFWKLTTYLTWDSGVEGGRFELFNHYQERMGSRTISEKNGGVNPTFTTPTGNLTLTKFDFDPGEKQVRPVILWWWNSNNTAHSFGLRRGDGMIFKNDAWDAQNKDKAKVDENVDEPYADPLNVCNEWDWRANEKGRALWEKWTCLLSRPYWQLATGIGLSRISLQLEDHAVKLPHSVDVPYSLSEQDERAVTILGYWTVAARIGAGNGAYTFE</sequence>
<feature type="transmembrane region" description="Helical" evidence="2">
    <location>
        <begin position="25"/>
        <end position="47"/>
    </location>
</feature>
<evidence type="ECO:0000313" key="3">
    <source>
        <dbReference type="EMBL" id="KAE9981597.1"/>
    </source>
</evidence>
<reference evidence="3 4" key="1">
    <citation type="submission" date="2018-12" db="EMBL/GenBank/DDBJ databases">
        <title>Venturia inaequalis Genome Resource.</title>
        <authorList>
            <person name="Lichtner F.J."/>
        </authorList>
    </citation>
    <scope>NUCLEOTIDE SEQUENCE [LARGE SCALE GENOMIC DNA]</scope>
    <source>
        <strain evidence="3 4">120213</strain>
    </source>
</reference>
<keyword evidence="2" id="KW-0472">Membrane</keyword>
<keyword evidence="2" id="KW-1133">Transmembrane helix</keyword>
<dbReference type="Proteomes" id="UP000447873">
    <property type="component" value="Unassembled WGS sequence"/>
</dbReference>
<accession>A0A8H3Z5Q8</accession>
<evidence type="ECO:0000256" key="2">
    <source>
        <dbReference type="SAM" id="Phobius"/>
    </source>
</evidence>